<proteinExistence type="predicted"/>
<keyword evidence="2" id="KW-1185">Reference proteome</keyword>
<dbReference type="PATRIC" id="fig|1227739.3.peg.2575"/>
<protein>
    <submittedName>
        <fullName evidence="1">Uncharacterized protein</fullName>
    </submittedName>
</protein>
<accession>W8F5W1</accession>
<name>W8F5W1_9BACT</name>
<evidence type="ECO:0000313" key="1">
    <source>
        <dbReference type="EMBL" id="AHJ97971.1"/>
    </source>
</evidence>
<dbReference type="EMBL" id="CP007145">
    <property type="protein sequence ID" value="AHJ97971.1"/>
    <property type="molecule type" value="Genomic_DNA"/>
</dbReference>
<dbReference type="HOGENOM" id="CLU_3044200_0_0_10"/>
<dbReference type="AlphaFoldDB" id="W8F5W1"/>
<evidence type="ECO:0000313" key="2">
    <source>
        <dbReference type="Proteomes" id="UP000019423"/>
    </source>
</evidence>
<dbReference type="KEGG" id="hsw:Hsw_2376"/>
<dbReference type="Proteomes" id="UP000019423">
    <property type="component" value="Chromosome"/>
</dbReference>
<reference evidence="1 2" key="1">
    <citation type="submission" date="2014-01" db="EMBL/GenBank/DDBJ databases">
        <title>Complete genome sequence of ionizing-radiation resistance bacterium Hymenobacter swuensis DY53.</title>
        <authorList>
            <person name="Jung J.-H."/>
            <person name="Jeong S.-W."/>
            <person name="Joe M.-H."/>
            <person name="Cho y.-j."/>
            <person name="Kim M.-K."/>
            <person name="Lim S.-Y."/>
        </authorList>
    </citation>
    <scope>NUCLEOTIDE SEQUENCE [LARGE SCALE GENOMIC DNA]</scope>
    <source>
        <strain evidence="1 2">DY53</strain>
    </source>
</reference>
<organism evidence="1 2">
    <name type="scientific">Hymenobacter swuensis DY53</name>
    <dbReference type="NCBI Taxonomy" id="1227739"/>
    <lineage>
        <taxon>Bacteria</taxon>
        <taxon>Pseudomonadati</taxon>
        <taxon>Bacteroidota</taxon>
        <taxon>Cytophagia</taxon>
        <taxon>Cytophagales</taxon>
        <taxon>Hymenobacteraceae</taxon>
        <taxon>Hymenobacter</taxon>
    </lineage>
</organism>
<sequence>MTPNPKLKRYEENGRDKEFADEAAVLNFLAAQGWEVMPYSNEERNRYFLKRRAR</sequence>
<dbReference type="STRING" id="1227739.Hsw_2376"/>
<gene>
    <name evidence="1" type="ORF">Hsw_2376</name>
</gene>